<evidence type="ECO:0000256" key="6">
    <source>
        <dbReference type="ARBA" id="ARBA00022679"/>
    </source>
</evidence>
<dbReference type="Pfam" id="PF02518">
    <property type="entry name" value="HATPase_c"/>
    <property type="match status" value="1"/>
</dbReference>
<dbReference type="Proteomes" id="UP000184245">
    <property type="component" value="Unassembled WGS sequence"/>
</dbReference>
<dbReference type="Gene3D" id="3.40.50.2300">
    <property type="match status" value="1"/>
</dbReference>
<dbReference type="Pfam" id="PF00512">
    <property type="entry name" value="HisKA"/>
    <property type="match status" value="1"/>
</dbReference>
<dbReference type="InterPro" id="IPR036890">
    <property type="entry name" value="HATPase_C_sf"/>
</dbReference>
<dbReference type="SUPFAM" id="SSF55874">
    <property type="entry name" value="ATPase domain of HSP90 chaperone/DNA topoisomerase II/histidine kinase"/>
    <property type="match status" value="1"/>
</dbReference>
<dbReference type="SMART" id="SM00387">
    <property type="entry name" value="HATPase_c"/>
    <property type="match status" value="1"/>
</dbReference>
<accession>A0A1M5CF29</accession>
<evidence type="ECO:0000256" key="2">
    <source>
        <dbReference type="ARBA" id="ARBA00004370"/>
    </source>
</evidence>
<sequence>MIRRFQDISMIQSVLHEAMTGLWIIELENDLPPRMYADPTMLELLGLEEEPTPEECYCAWYDNISEDYRAIVEQAVNEILLKGRAEVQYCWKHPQLGEIFVRCGGVPDHTFKNGVCLQGYHQNITDTFILKKEKEQLEELNQEIIGSLYDLFFATYRIDLNTWKIQTIQFTECVQHLRADDILYPEFLQLTLPFIHPDDREAAKKDFSPVHFQDLIREGLDRFTGEYRAKFGGEYRFISCTVYFGKDVPAPSWAILALQDIHGQKLREADSRKALLDAYEMAQKANNAKNDFLSKMSHDIRTPINAIVGMTTLANLRADDSTYVRECLDKIAVSSELLLSLVNEVLDMSRIESGHFELSAEPLHLPGLIDSVLSVVRPAIDEKMQHLNVTYKDIAHPEVLGDRLRLQQILLNILTNANKYTPEGGSVTVCLTERPTASTQFAGFCISVSDTGIGMSEDFLPHLFEPFARESDSRTSKNAGTGLGMAITKSLLEMMSGSIEVESCPSKGSCFTITFDLLLPGKRKNPSSREDSSEAPQDISELHLEGHRILLAEDNELNMEIAKELLELSGAAVETACNGEQAFTMFLNSPSQYYDIIFMDIQMPVMNGYESAKAIRSLSRPDAGQIPIIALTANAFIDDIILARNAGMNEHVSKPVQLEQLARVLSSYL</sequence>
<comment type="catalytic activity">
    <reaction evidence="1">
        <text>ATP + protein L-histidine = ADP + protein N-phospho-L-histidine.</text>
        <dbReference type="EC" id="2.7.13.3"/>
    </reaction>
</comment>
<dbReference type="STRING" id="1122155.SAMN02745158_04125"/>
<organism evidence="13 14">
    <name type="scientific">Lactonifactor longoviformis DSM 17459</name>
    <dbReference type="NCBI Taxonomy" id="1122155"/>
    <lineage>
        <taxon>Bacteria</taxon>
        <taxon>Bacillati</taxon>
        <taxon>Bacillota</taxon>
        <taxon>Clostridia</taxon>
        <taxon>Eubacteriales</taxon>
        <taxon>Clostridiaceae</taxon>
        <taxon>Lactonifactor</taxon>
    </lineage>
</organism>
<gene>
    <name evidence="13" type="ORF">SAMN02745158_04125</name>
</gene>
<keyword evidence="14" id="KW-1185">Reference proteome</keyword>
<dbReference type="OrthoDB" id="9790669at2"/>
<evidence type="ECO:0000256" key="3">
    <source>
        <dbReference type="ARBA" id="ARBA00012438"/>
    </source>
</evidence>
<evidence type="ECO:0000313" key="14">
    <source>
        <dbReference type="Proteomes" id="UP000184245"/>
    </source>
</evidence>
<dbReference type="InterPro" id="IPR003594">
    <property type="entry name" value="HATPase_dom"/>
</dbReference>
<keyword evidence="6" id="KW-0808">Transferase</keyword>
<dbReference type="PANTHER" id="PTHR43047:SF72">
    <property type="entry name" value="OSMOSENSING HISTIDINE PROTEIN KINASE SLN1"/>
    <property type="match status" value="1"/>
</dbReference>
<dbReference type="CDD" id="cd16922">
    <property type="entry name" value="HATPase_EvgS-ArcB-TorS-like"/>
    <property type="match status" value="1"/>
</dbReference>
<dbReference type="InterPro" id="IPR036097">
    <property type="entry name" value="HisK_dim/P_sf"/>
</dbReference>
<evidence type="ECO:0000259" key="12">
    <source>
        <dbReference type="PROSITE" id="PS50110"/>
    </source>
</evidence>
<dbReference type="Pfam" id="PF00072">
    <property type="entry name" value="Response_reg"/>
    <property type="match status" value="1"/>
</dbReference>
<evidence type="ECO:0000256" key="7">
    <source>
        <dbReference type="ARBA" id="ARBA00022777"/>
    </source>
</evidence>
<dbReference type="InterPro" id="IPR005467">
    <property type="entry name" value="His_kinase_dom"/>
</dbReference>
<dbReference type="PRINTS" id="PR00344">
    <property type="entry name" value="BCTRLSENSOR"/>
</dbReference>
<proteinExistence type="predicted"/>
<dbReference type="GO" id="GO:0000155">
    <property type="term" value="F:phosphorelay sensor kinase activity"/>
    <property type="evidence" value="ECO:0007669"/>
    <property type="project" value="InterPro"/>
</dbReference>
<dbReference type="SUPFAM" id="SSF47384">
    <property type="entry name" value="Homodimeric domain of signal transducing histidine kinase"/>
    <property type="match status" value="1"/>
</dbReference>
<dbReference type="Gene3D" id="3.30.450.20">
    <property type="entry name" value="PAS domain"/>
    <property type="match status" value="1"/>
</dbReference>
<dbReference type="SMART" id="SM00388">
    <property type="entry name" value="HisKA"/>
    <property type="match status" value="1"/>
</dbReference>
<keyword evidence="8" id="KW-0902">Two-component regulatory system</keyword>
<dbReference type="PANTHER" id="PTHR43047">
    <property type="entry name" value="TWO-COMPONENT HISTIDINE PROTEIN KINASE"/>
    <property type="match status" value="1"/>
</dbReference>
<dbReference type="InterPro" id="IPR011006">
    <property type="entry name" value="CheY-like_superfamily"/>
</dbReference>
<dbReference type="Gene3D" id="3.30.565.10">
    <property type="entry name" value="Histidine kinase-like ATPase, C-terminal domain"/>
    <property type="match status" value="1"/>
</dbReference>
<evidence type="ECO:0000259" key="11">
    <source>
        <dbReference type="PROSITE" id="PS50109"/>
    </source>
</evidence>
<name>A0A1M5CF29_9CLOT</name>
<dbReference type="EC" id="2.7.13.3" evidence="3"/>
<evidence type="ECO:0000256" key="1">
    <source>
        <dbReference type="ARBA" id="ARBA00000085"/>
    </source>
</evidence>
<dbReference type="AlphaFoldDB" id="A0A1M5CF29"/>
<dbReference type="GO" id="GO:0005886">
    <property type="term" value="C:plasma membrane"/>
    <property type="evidence" value="ECO:0007669"/>
    <property type="project" value="TreeGrafter"/>
</dbReference>
<evidence type="ECO:0000256" key="5">
    <source>
        <dbReference type="ARBA" id="ARBA00022553"/>
    </source>
</evidence>
<evidence type="ECO:0000256" key="10">
    <source>
        <dbReference type="PROSITE-ProRule" id="PRU00169"/>
    </source>
</evidence>
<comment type="subcellular location">
    <subcellularLocation>
        <location evidence="2">Membrane</location>
    </subcellularLocation>
</comment>
<feature type="domain" description="Histidine kinase" evidence="11">
    <location>
        <begin position="295"/>
        <end position="519"/>
    </location>
</feature>
<dbReference type="SMART" id="SM00448">
    <property type="entry name" value="REC"/>
    <property type="match status" value="1"/>
</dbReference>
<evidence type="ECO:0000256" key="4">
    <source>
        <dbReference type="ARBA" id="ARBA00018672"/>
    </source>
</evidence>
<dbReference type="GO" id="GO:0009927">
    <property type="term" value="F:histidine phosphotransfer kinase activity"/>
    <property type="evidence" value="ECO:0007669"/>
    <property type="project" value="TreeGrafter"/>
</dbReference>
<feature type="modified residue" description="4-aspartylphosphate" evidence="10">
    <location>
        <position position="600"/>
    </location>
</feature>
<dbReference type="InterPro" id="IPR004358">
    <property type="entry name" value="Sig_transdc_His_kin-like_C"/>
</dbReference>
<dbReference type="RefSeq" id="WP_072854652.1">
    <property type="nucleotide sequence ID" value="NZ_FQVI01000039.1"/>
</dbReference>
<dbReference type="InterPro" id="IPR001789">
    <property type="entry name" value="Sig_transdc_resp-reg_receiver"/>
</dbReference>
<dbReference type="FunFam" id="3.30.565.10:FF:000006">
    <property type="entry name" value="Sensor histidine kinase WalK"/>
    <property type="match status" value="1"/>
</dbReference>
<comment type="function">
    <text evidence="9">May play the central regulatory role in sporulation. It may be an element of the effector pathway responsible for the activation of sporulation genes in response to nutritional stress. Spo0A may act in concert with spo0H (a sigma factor) to control the expression of some genes that are critical to the sporulation process.</text>
</comment>
<evidence type="ECO:0000256" key="9">
    <source>
        <dbReference type="ARBA" id="ARBA00024867"/>
    </source>
</evidence>
<dbReference type="Gene3D" id="1.10.287.130">
    <property type="match status" value="1"/>
</dbReference>
<dbReference type="EMBL" id="FQVI01000039">
    <property type="protein sequence ID" value="SHF53374.1"/>
    <property type="molecule type" value="Genomic_DNA"/>
</dbReference>
<keyword evidence="5 10" id="KW-0597">Phosphoprotein</keyword>
<keyword evidence="7 13" id="KW-0418">Kinase</keyword>
<reference evidence="13 14" key="1">
    <citation type="submission" date="2016-11" db="EMBL/GenBank/DDBJ databases">
        <authorList>
            <person name="Jaros S."/>
            <person name="Januszkiewicz K."/>
            <person name="Wedrychowicz H."/>
        </authorList>
    </citation>
    <scope>NUCLEOTIDE SEQUENCE [LARGE SCALE GENOMIC DNA]</scope>
    <source>
        <strain evidence="13 14">DSM 17459</strain>
    </source>
</reference>
<dbReference type="InterPro" id="IPR003661">
    <property type="entry name" value="HisK_dim/P_dom"/>
</dbReference>
<dbReference type="PROSITE" id="PS50109">
    <property type="entry name" value="HIS_KIN"/>
    <property type="match status" value="1"/>
</dbReference>
<dbReference type="SUPFAM" id="SSF52172">
    <property type="entry name" value="CheY-like"/>
    <property type="match status" value="1"/>
</dbReference>
<evidence type="ECO:0000256" key="8">
    <source>
        <dbReference type="ARBA" id="ARBA00023012"/>
    </source>
</evidence>
<dbReference type="PROSITE" id="PS50110">
    <property type="entry name" value="RESPONSE_REGULATORY"/>
    <property type="match status" value="1"/>
</dbReference>
<dbReference type="CDD" id="cd17546">
    <property type="entry name" value="REC_hyHK_CKI1_RcsC-like"/>
    <property type="match status" value="1"/>
</dbReference>
<evidence type="ECO:0000313" key="13">
    <source>
        <dbReference type="EMBL" id="SHF53374.1"/>
    </source>
</evidence>
<dbReference type="CDD" id="cd00082">
    <property type="entry name" value="HisKA"/>
    <property type="match status" value="1"/>
</dbReference>
<feature type="domain" description="Response regulatory" evidence="12">
    <location>
        <begin position="548"/>
        <end position="669"/>
    </location>
</feature>
<protein>
    <recommendedName>
        <fullName evidence="4">Stage 0 sporulation protein A homolog</fullName>
        <ecNumber evidence="3">2.7.13.3</ecNumber>
    </recommendedName>
</protein>